<feature type="compositionally biased region" description="Low complexity" evidence="1">
    <location>
        <begin position="44"/>
        <end position="67"/>
    </location>
</feature>
<name>A0A7X1F7A9_9SPHN</name>
<evidence type="ECO:0000256" key="1">
    <source>
        <dbReference type="SAM" id="MobiDB-lite"/>
    </source>
</evidence>
<evidence type="ECO:0000256" key="2">
    <source>
        <dbReference type="SAM" id="SignalP"/>
    </source>
</evidence>
<reference evidence="3 4" key="1">
    <citation type="submission" date="2020-08" db="EMBL/GenBank/DDBJ databases">
        <title>The genome sequence of Novosphingobium flavum 4Y4.</title>
        <authorList>
            <person name="Liu Y."/>
        </authorList>
    </citation>
    <scope>NUCLEOTIDE SEQUENCE [LARGE SCALE GENOMIC DNA]</scope>
    <source>
        <strain evidence="3 4">4Y4</strain>
    </source>
</reference>
<organism evidence="3 4">
    <name type="scientific">Novosphingobium aerophilum</name>
    <dbReference type="NCBI Taxonomy" id="2839843"/>
    <lineage>
        <taxon>Bacteria</taxon>
        <taxon>Pseudomonadati</taxon>
        <taxon>Pseudomonadota</taxon>
        <taxon>Alphaproteobacteria</taxon>
        <taxon>Sphingomonadales</taxon>
        <taxon>Sphingomonadaceae</taxon>
        <taxon>Novosphingobium</taxon>
    </lineage>
</organism>
<dbReference type="RefSeq" id="WP_185683119.1">
    <property type="nucleotide sequence ID" value="NZ_JACLAU010000009.1"/>
</dbReference>
<feature type="chain" id="PRO_5030909735" description="Antifreeze protein" evidence="2">
    <location>
        <begin position="22"/>
        <end position="612"/>
    </location>
</feature>
<feature type="signal peptide" evidence="2">
    <location>
        <begin position="1"/>
        <end position="21"/>
    </location>
</feature>
<keyword evidence="2" id="KW-0732">Signal</keyword>
<feature type="region of interest" description="Disordered" evidence="1">
    <location>
        <begin position="29"/>
        <end position="67"/>
    </location>
</feature>
<accession>A0A7X1F7A9</accession>
<proteinExistence type="predicted"/>
<dbReference type="AlphaFoldDB" id="A0A7X1F7A9"/>
<protein>
    <recommendedName>
        <fullName evidence="5">Antifreeze protein</fullName>
    </recommendedName>
</protein>
<sequence length="612" mass="63564">MKVALWLAGTALVLSSALAIAQDAPESLLPPGFDRPAPRPARAPAPASAPAATAPQAPRAATPVVQPLPGAAPATAAGPVALPTNLPSIEALAAMTPEELEAALNLKPSDDIPPAARRAMSRVGLLDEGEGGLPHWHLARQDPLLVRTALAANRGRLVSRWGHIVLRRALASRLDAPAGMDPAEFAALRAGLLVRMGEGEVARGLVQDVDTANFGPLLTAAALDAYVATGDFTGICPAVQLQGAGSRDKPWQVLGAICDAFAGEGSRGLASLDRLTYFGAMPRVDMLLAQKYAGAAGKGRRAVTIEWNQVKDMTPWRYAMTTAIGLQPPADLMKSAGPGYALMAATAPALGLEARAVAADRAAACGILSSTAMVDLYAQIYDEADATSESGQRAAKLRDAYVAATADDRAAAIRSLWGEGRDRELRYGRQVLTAYAAARLAPTKALADDAAPLIAAMLSAGLDRNAARWSGVVDSGSEAWALLALANPAATPVTAGAIDDFHAADDSADLRKSRFLVAGLAGLGRLPLATAQDLAGKYGFALDRPSRWAKAIDLAAEYRNATLVALLVGLGMQGDDWKRMTPRNLFHIVSALNRVGLGAEARMIAAEAVARA</sequence>
<evidence type="ECO:0008006" key="5">
    <source>
        <dbReference type="Google" id="ProtNLM"/>
    </source>
</evidence>
<dbReference type="EMBL" id="JACLAU010000009">
    <property type="protein sequence ID" value="MBC2651701.1"/>
    <property type="molecule type" value="Genomic_DNA"/>
</dbReference>
<evidence type="ECO:0000313" key="3">
    <source>
        <dbReference type="EMBL" id="MBC2651701.1"/>
    </source>
</evidence>
<comment type="caution">
    <text evidence="3">The sequence shown here is derived from an EMBL/GenBank/DDBJ whole genome shotgun (WGS) entry which is preliminary data.</text>
</comment>
<keyword evidence="4" id="KW-1185">Reference proteome</keyword>
<dbReference type="Proteomes" id="UP000520156">
    <property type="component" value="Unassembled WGS sequence"/>
</dbReference>
<gene>
    <name evidence="3" type="ORF">H7F49_08295</name>
</gene>
<evidence type="ECO:0000313" key="4">
    <source>
        <dbReference type="Proteomes" id="UP000520156"/>
    </source>
</evidence>